<dbReference type="Proteomes" id="UP000265520">
    <property type="component" value="Unassembled WGS sequence"/>
</dbReference>
<name>A0A392TQX9_9FABA</name>
<evidence type="ECO:0000313" key="1">
    <source>
        <dbReference type="EMBL" id="MCI63561.1"/>
    </source>
</evidence>
<sequence length="33" mass="3909">MGVINVFEVQYLRRLTNKDVERLLRMGEARGFP</sequence>
<comment type="caution">
    <text evidence="1">The sequence shown here is derived from an EMBL/GenBank/DDBJ whole genome shotgun (WGS) entry which is preliminary data.</text>
</comment>
<feature type="non-terminal residue" evidence="1">
    <location>
        <position position="33"/>
    </location>
</feature>
<protein>
    <submittedName>
        <fullName evidence="1">Uncharacterized protein</fullName>
    </submittedName>
</protein>
<evidence type="ECO:0000313" key="2">
    <source>
        <dbReference type="Proteomes" id="UP000265520"/>
    </source>
</evidence>
<reference evidence="1 2" key="1">
    <citation type="journal article" date="2018" name="Front. Plant Sci.">
        <title>Red Clover (Trifolium pratense) and Zigzag Clover (T. medium) - A Picture of Genomic Similarities and Differences.</title>
        <authorList>
            <person name="Dluhosova J."/>
            <person name="Istvanek J."/>
            <person name="Nedelnik J."/>
            <person name="Repkova J."/>
        </authorList>
    </citation>
    <scope>NUCLEOTIDE SEQUENCE [LARGE SCALE GENOMIC DNA]</scope>
    <source>
        <strain evidence="2">cv. 10/8</strain>
        <tissue evidence="1">Leaf</tissue>
    </source>
</reference>
<dbReference type="EMBL" id="LXQA010639325">
    <property type="protein sequence ID" value="MCI63561.1"/>
    <property type="molecule type" value="Genomic_DNA"/>
</dbReference>
<keyword evidence="2" id="KW-1185">Reference proteome</keyword>
<accession>A0A392TQX9</accession>
<dbReference type="AlphaFoldDB" id="A0A392TQX9"/>
<proteinExistence type="predicted"/>
<organism evidence="1 2">
    <name type="scientific">Trifolium medium</name>
    <dbReference type="NCBI Taxonomy" id="97028"/>
    <lineage>
        <taxon>Eukaryota</taxon>
        <taxon>Viridiplantae</taxon>
        <taxon>Streptophyta</taxon>
        <taxon>Embryophyta</taxon>
        <taxon>Tracheophyta</taxon>
        <taxon>Spermatophyta</taxon>
        <taxon>Magnoliopsida</taxon>
        <taxon>eudicotyledons</taxon>
        <taxon>Gunneridae</taxon>
        <taxon>Pentapetalae</taxon>
        <taxon>rosids</taxon>
        <taxon>fabids</taxon>
        <taxon>Fabales</taxon>
        <taxon>Fabaceae</taxon>
        <taxon>Papilionoideae</taxon>
        <taxon>50 kb inversion clade</taxon>
        <taxon>NPAAA clade</taxon>
        <taxon>Hologalegina</taxon>
        <taxon>IRL clade</taxon>
        <taxon>Trifolieae</taxon>
        <taxon>Trifolium</taxon>
    </lineage>
</organism>